<keyword evidence="15" id="KW-1185">Reference proteome</keyword>
<dbReference type="Pfam" id="PF10502">
    <property type="entry name" value="Peptidase_S26"/>
    <property type="match status" value="1"/>
</dbReference>
<feature type="domain" description="Peptidase S26" evidence="14">
    <location>
        <begin position="159"/>
        <end position="316"/>
    </location>
</feature>
<keyword evidence="11" id="KW-0472">Membrane</keyword>
<comment type="similarity">
    <text evidence="4">Belongs to the peptidase S26 family.</text>
</comment>
<dbReference type="GO" id="GO:0006465">
    <property type="term" value="P:signal peptide processing"/>
    <property type="evidence" value="ECO:0007669"/>
    <property type="project" value="InterPro"/>
</dbReference>
<dbReference type="SUPFAM" id="SSF51306">
    <property type="entry name" value="LexA/Signal peptidase"/>
    <property type="match status" value="1"/>
</dbReference>
<evidence type="ECO:0000256" key="2">
    <source>
        <dbReference type="ARBA" id="ARBA00004229"/>
    </source>
</evidence>
<keyword evidence="9" id="KW-0378">Hydrolase</keyword>
<dbReference type="GO" id="GO:0009535">
    <property type="term" value="C:chloroplast thylakoid membrane"/>
    <property type="evidence" value="ECO:0007669"/>
    <property type="project" value="TreeGrafter"/>
</dbReference>
<feature type="compositionally biased region" description="Low complexity" evidence="13">
    <location>
        <begin position="38"/>
        <end position="64"/>
    </location>
</feature>
<proteinExistence type="inferred from homology"/>
<evidence type="ECO:0000256" key="10">
    <source>
        <dbReference type="ARBA" id="ARBA00022946"/>
    </source>
</evidence>
<evidence type="ECO:0000256" key="7">
    <source>
        <dbReference type="ARBA" id="ARBA00022640"/>
    </source>
</evidence>
<dbReference type="GO" id="GO:0010027">
    <property type="term" value="P:thylakoid membrane organization"/>
    <property type="evidence" value="ECO:0007669"/>
    <property type="project" value="TreeGrafter"/>
</dbReference>
<dbReference type="Proteomes" id="UP000504607">
    <property type="component" value="Chromosome 7"/>
</dbReference>
<dbReference type="FunCoup" id="A0A6I9RFK8">
    <property type="interactions" value="431"/>
</dbReference>
<dbReference type="InterPro" id="IPR019756">
    <property type="entry name" value="Pept_S26A_signal_pept_1_Ser-AS"/>
</dbReference>
<comment type="subcellular location">
    <subcellularLocation>
        <location evidence="3">Membrane</location>
    </subcellularLocation>
    <subcellularLocation>
        <location evidence="2">Plastid</location>
        <location evidence="2">Chloroplast</location>
    </subcellularLocation>
</comment>
<dbReference type="KEGG" id="egu:105048286"/>
<keyword evidence="10" id="KW-0809">Transit peptide</keyword>
<feature type="compositionally biased region" description="Gly residues" evidence="13">
    <location>
        <begin position="122"/>
        <end position="138"/>
    </location>
</feature>
<keyword evidence="6" id="KW-0150">Chloroplast</keyword>
<dbReference type="PRINTS" id="PR00727">
    <property type="entry name" value="LEADERPTASE"/>
</dbReference>
<evidence type="ECO:0000256" key="9">
    <source>
        <dbReference type="ARBA" id="ARBA00022801"/>
    </source>
</evidence>
<keyword evidence="7" id="KW-0934">Plastid</keyword>
<gene>
    <name evidence="16" type="primary">LOC105048286</name>
</gene>
<dbReference type="FunFam" id="2.10.109.10:FF:000012">
    <property type="entry name" value="Peptidase/ serine-type peptidase"/>
    <property type="match status" value="1"/>
</dbReference>
<comment type="catalytic activity">
    <reaction evidence="1">
        <text>Cleavage of hydrophobic, N-terminal signal or leader sequences from secreted and periplasmic proteins.</text>
        <dbReference type="EC" id="3.4.21.89"/>
    </reaction>
</comment>
<feature type="active site" evidence="12">
    <location>
        <position position="186"/>
    </location>
</feature>
<protein>
    <recommendedName>
        <fullName evidence="5">signal peptidase I</fullName>
        <ecNumber evidence="5">3.4.21.89</ecNumber>
    </recommendedName>
</protein>
<evidence type="ECO:0000256" key="13">
    <source>
        <dbReference type="SAM" id="MobiDB-lite"/>
    </source>
</evidence>
<keyword evidence="8" id="KW-0645">Protease</keyword>
<dbReference type="GO" id="GO:0009003">
    <property type="term" value="F:signal peptidase activity"/>
    <property type="evidence" value="ECO:0007669"/>
    <property type="project" value="UniProtKB-EC"/>
</dbReference>
<sequence length="342" mass="37512">MMTSLQFFFPPTSQNPNCKPKHTHLFSSSKNPITEATLLPFSPSSTSLLSSNNPNSRPPISLSSKNHNFKPTRVSPPPKISIFLGFQLFRQRPWGIKIQSSSGFEGQGGETTETKPPLEQKSGGGGDGDGEGGGGGGGEEGEKKKGLLPEWVDVTTEDAKTVLAALAISLAFRSFVAEPRFIPSLSMYPTFDIGDHIVAEKVSYYFRKPCINDIVIFKSPPVLQEVGYTDDDVFIKRVVAKEGDVVEVHNGKLIVNGNMRNEDYILEPPSYDMSPIQVPENFVFVMGDNRNNSYDSHIWGPLPSKNILGRSIFRYWPPARIGSTVLTDSSDELKSKSGSVPE</sequence>
<feature type="region of interest" description="Disordered" evidence="13">
    <location>
        <begin position="37"/>
        <end position="74"/>
    </location>
</feature>
<dbReference type="Gene3D" id="2.10.109.10">
    <property type="entry name" value="Umud Fragment, subunit A"/>
    <property type="match status" value="1"/>
</dbReference>
<organism evidence="15 16">
    <name type="scientific">Elaeis guineensis var. tenera</name>
    <name type="common">Oil palm</name>
    <dbReference type="NCBI Taxonomy" id="51953"/>
    <lineage>
        <taxon>Eukaryota</taxon>
        <taxon>Viridiplantae</taxon>
        <taxon>Streptophyta</taxon>
        <taxon>Embryophyta</taxon>
        <taxon>Tracheophyta</taxon>
        <taxon>Spermatophyta</taxon>
        <taxon>Magnoliopsida</taxon>
        <taxon>Liliopsida</taxon>
        <taxon>Arecaceae</taxon>
        <taxon>Arecoideae</taxon>
        <taxon>Cocoseae</taxon>
        <taxon>Elaeidinae</taxon>
        <taxon>Elaeis</taxon>
    </lineage>
</organism>
<dbReference type="NCBIfam" id="TIGR02227">
    <property type="entry name" value="sigpep_I_bact"/>
    <property type="match status" value="1"/>
</dbReference>
<dbReference type="AlphaFoldDB" id="A0A6I9RFK8"/>
<feature type="active site" evidence="12">
    <location>
        <position position="236"/>
    </location>
</feature>
<name>A0A6I9RFK8_ELAGV</name>
<accession>A0A6I9RFK8</accession>
<dbReference type="InterPro" id="IPR019533">
    <property type="entry name" value="Peptidase_S26"/>
</dbReference>
<dbReference type="PROSITE" id="PS00501">
    <property type="entry name" value="SPASE_I_1"/>
    <property type="match status" value="1"/>
</dbReference>
<dbReference type="GeneID" id="105048286"/>
<evidence type="ECO:0000256" key="11">
    <source>
        <dbReference type="ARBA" id="ARBA00023136"/>
    </source>
</evidence>
<dbReference type="PROSITE" id="PS00761">
    <property type="entry name" value="SPASE_I_3"/>
    <property type="match status" value="1"/>
</dbReference>
<dbReference type="RefSeq" id="XP_010925851.1">
    <property type="nucleotide sequence ID" value="XM_010927549.2"/>
</dbReference>
<evidence type="ECO:0000256" key="12">
    <source>
        <dbReference type="PIRSR" id="PIRSR600223-1"/>
    </source>
</evidence>
<evidence type="ECO:0000256" key="3">
    <source>
        <dbReference type="ARBA" id="ARBA00004370"/>
    </source>
</evidence>
<evidence type="ECO:0000313" key="15">
    <source>
        <dbReference type="Proteomes" id="UP000504607"/>
    </source>
</evidence>
<dbReference type="OrthoDB" id="308440at2759"/>
<evidence type="ECO:0000256" key="1">
    <source>
        <dbReference type="ARBA" id="ARBA00000677"/>
    </source>
</evidence>
<dbReference type="CDD" id="cd06530">
    <property type="entry name" value="S26_SPase_I"/>
    <property type="match status" value="1"/>
</dbReference>
<dbReference type="InterPro" id="IPR036286">
    <property type="entry name" value="LexA/Signal_pep-like_sf"/>
</dbReference>
<feature type="region of interest" description="Disordered" evidence="13">
    <location>
        <begin position="99"/>
        <end position="147"/>
    </location>
</feature>
<dbReference type="InParanoid" id="A0A6I9RFK8"/>
<evidence type="ECO:0000259" key="14">
    <source>
        <dbReference type="Pfam" id="PF10502"/>
    </source>
</evidence>
<dbReference type="EC" id="3.4.21.89" evidence="5"/>
<evidence type="ECO:0000313" key="16">
    <source>
        <dbReference type="RefSeq" id="XP_010925851.1"/>
    </source>
</evidence>
<dbReference type="GO" id="GO:0004252">
    <property type="term" value="F:serine-type endopeptidase activity"/>
    <property type="evidence" value="ECO:0007669"/>
    <property type="project" value="InterPro"/>
</dbReference>
<evidence type="ECO:0000256" key="4">
    <source>
        <dbReference type="ARBA" id="ARBA00009370"/>
    </source>
</evidence>
<evidence type="ECO:0000256" key="5">
    <source>
        <dbReference type="ARBA" id="ARBA00013208"/>
    </source>
</evidence>
<dbReference type="InterPro" id="IPR019758">
    <property type="entry name" value="Pept_S26A_signal_pept_1_CS"/>
</dbReference>
<dbReference type="PANTHER" id="PTHR43390">
    <property type="entry name" value="SIGNAL PEPTIDASE I"/>
    <property type="match status" value="1"/>
</dbReference>
<evidence type="ECO:0000256" key="6">
    <source>
        <dbReference type="ARBA" id="ARBA00022528"/>
    </source>
</evidence>
<reference evidence="16" key="1">
    <citation type="submission" date="2025-08" db="UniProtKB">
        <authorList>
            <consortium name="RefSeq"/>
        </authorList>
    </citation>
    <scope>IDENTIFICATION</scope>
</reference>
<dbReference type="InterPro" id="IPR000223">
    <property type="entry name" value="Pept_S26A_signal_pept_1"/>
</dbReference>
<dbReference type="PANTHER" id="PTHR43390:SF1">
    <property type="entry name" value="CHLOROPLAST PROCESSING PEPTIDASE"/>
    <property type="match status" value="1"/>
</dbReference>
<evidence type="ECO:0000256" key="8">
    <source>
        <dbReference type="ARBA" id="ARBA00022670"/>
    </source>
</evidence>